<dbReference type="AlphaFoldDB" id="A0A246IE55"/>
<dbReference type="EMBL" id="NIVX01000028">
    <property type="protein sequence ID" value="OWQ77845.1"/>
    <property type="molecule type" value="Genomic_DNA"/>
</dbReference>
<feature type="non-terminal residue" evidence="2">
    <location>
        <position position="433"/>
    </location>
</feature>
<sequence>GSVNIGQQKVESHLRSVQEQSGIVAGNGGFNITVGGNTHLEGGVIGSTADASKNRLDTGSLTVVDIENESRAKTSGGGIGTGMSSGGGISNPLGSAAGAGLSLLGGTKKNDSSTTHSDIAAGTVVVRDGNESALAGLDRTATGFDTDSALSAVDLRKMQERAEVMQLGGQLLFKGVGDLGGYLSQKAETEEGKAFWADGGNGRALLHGMAGAAMAALGGADALNGAVSAAGAEKAKIAISEFLENNKGSLSWEDYQSLMEVGSAMVGGALGGSTGANIAVTGDRFNRQLHPDEVKWINMNAAAFAAQEGISEAEAVRRLTTEGAARVDAKVNRLVGNENVDLEATAFLSKMGGTYGFTATEAEYNNFNLYGNELLNNDALYGQVIGSLQSSGVSKDALQLKFYDLNNLRGTKIRGGDGWTMMGTFSGDIGAAG</sequence>
<evidence type="ECO:0000256" key="1">
    <source>
        <dbReference type="SAM" id="MobiDB-lite"/>
    </source>
</evidence>
<proteinExistence type="predicted"/>
<comment type="caution">
    <text evidence="2">The sequence shown here is derived from an EMBL/GenBank/DDBJ whole genome shotgun (WGS) entry which is preliminary data.</text>
</comment>
<evidence type="ECO:0000313" key="3">
    <source>
        <dbReference type="Proteomes" id="UP000197090"/>
    </source>
</evidence>
<accession>A0A246IE55</accession>
<reference evidence="2 3" key="1">
    <citation type="submission" date="2017-06" db="EMBL/GenBank/DDBJ databases">
        <authorList>
            <person name="Kim H.J."/>
            <person name="Triplett B.A."/>
        </authorList>
    </citation>
    <scope>NUCLEOTIDE SEQUENCE [LARGE SCALE GENOMIC DNA]</scope>
    <source>
        <strain evidence="2 3">594</strain>
    </source>
</reference>
<organism evidence="2 3">
    <name type="scientific">Stenotrophomonas maltophilia</name>
    <name type="common">Pseudomonas maltophilia</name>
    <name type="synonym">Xanthomonas maltophilia</name>
    <dbReference type="NCBI Taxonomy" id="40324"/>
    <lineage>
        <taxon>Bacteria</taxon>
        <taxon>Pseudomonadati</taxon>
        <taxon>Pseudomonadota</taxon>
        <taxon>Gammaproteobacteria</taxon>
        <taxon>Lysobacterales</taxon>
        <taxon>Lysobacteraceae</taxon>
        <taxon>Stenotrophomonas</taxon>
        <taxon>Stenotrophomonas maltophilia group</taxon>
    </lineage>
</organism>
<dbReference type="Proteomes" id="UP000197090">
    <property type="component" value="Unassembled WGS sequence"/>
</dbReference>
<feature type="non-terminal residue" evidence="2">
    <location>
        <position position="1"/>
    </location>
</feature>
<feature type="region of interest" description="Disordered" evidence="1">
    <location>
        <begin position="72"/>
        <end position="91"/>
    </location>
</feature>
<name>A0A246IE55_STEMA</name>
<evidence type="ECO:0000313" key="2">
    <source>
        <dbReference type="EMBL" id="OWQ77845.1"/>
    </source>
</evidence>
<feature type="compositionally biased region" description="Gly residues" evidence="1">
    <location>
        <begin position="75"/>
        <end position="89"/>
    </location>
</feature>
<gene>
    <name evidence="2" type="ORF">CEE63_03535</name>
</gene>
<protein>
    <submittedName>
        <fullName evidence="2">Hemagglutinin</fullName>
    </submittedName>
</protein>